<reference evidence="2 3" key="1">
    <citation type="submission" date="2016-10" db="EMBL/GenBank/DDBJ databases">
        <authorList>
            <person name="de Groot N.N."/>
        </authorList>
    </citation>
    <scope>NUCLEOTIDE SEQUENCE [LARGE SCALE GENOMIC DNA]</scope>
    <source>
        <strain evidence="2 3">DSM 11457</strain>
    </source>
</reference>
<evidence type="ECO:0000313" key="3">
    <source>
        <dbReference type="Proteomes" id="UP000182160"/>
    </source>
</evidence>
<sequence>MNEETKIEDAPLDLATLLTQTLRTGGKVTDSHLVELTPAQIVEDTATEVHCYRLPIDAHGRVRFKPLAEFLRARIVDYAIPRKRIEEAKNSFNDTGSSALVLKLEKEAEALFTSLAKSGEGGELLVFAFAEAVFGMSQIISKMSLKTSTEMHYHGADGVYAKGTDDGGLKVYWGESKLYGGASDAVRDCLNSLAPFLTDTDGADSARTRDVFLINEFANFDDQKLTEGLKNYFNQDKKESLALRHCGLALVGFDSTSYLEDGQNIDENALETALQEEVPGWIKQIKSRVGKEEITSFEISFICVPMRAIEEFRSYFLSLLGHET</sequence>
<feature type="domain" description="Anti-bacteriophage protein A/HamA C-terminal" evidence="1">
    <location>
        <begin position="43"/>
        <end position="317"/>
    </location>
</feature>
<gene>
    <name evidence="2" type="ORF">SAMN04488077_1149</name>
</gene>
<dbReference type="AlphaFoldDB" id="A0A1H8EX34"/>
<evidence type="ECO:0000313" key="2">
    <source>
        <dbReference type="EMBL" id="SEN24053.1"/>
    </source>
</evidence>
<dbReference type="InterPro" id="IPR014976">
    <property type="entry name" value="AbpA_HamA_C"/>
</dbReference>
<dbReference type="Proteomes" id="UP000182160">
    <property type="component" value="Unassembled WGS sequence"/>
</dbReference>
<name>A0A1H8EX34_9RHOB</name>
<protein>
    <recommendedName>
        <fullName evidence="1">Anti-bacteriophage protein A/HamA C-terminal domain-containing protein</fullName>
    </recommendedName>
</protein>
<dbReference type="EMBL" id="FOBO01000014">
    <property type="protein sequence ID" value="SEN24053.1"/>
    <property type="molecule type" value="Genomic_DNA"/>
</dbReference>
<accession>A0A1H8EX34</accession>
<evidence type="ECO:0000259" key="1">
    <source>
        <dbReference type="Pfam" id="PF08878"/>
    </source>
</evidence>
<organism evidence="2 3">
    <name type="scientific">Roseovarius tolerans</name>
    <dbReference type="NCBI Taxonomy" id="74031"/>
    <lineage>
        <taxon>Bacteria</taxon>
        <taxon>Pseudomonadati</taxon>
        <taxon>Pseudomonadota</taxon>
        <taxon>Alphaproteobacteria</taxon>
        <taxon>Rhodobacterales</taxon>
        <taxon>Roseobacteraceae</taxon>
        <taxon>Roseovarius</taxon>
    </lineage>
</organism>
<dbReference type="RefSeq" id="WP_074787346.1">
    <property type="nucleotide sequence ID" value="NZ_FOBO01000014.1"/>
</dbReference>
<proteinExistence type="predicted"/>
<dbReference type="Pfam" id="PF08878">
    <property type="entry name" value="HamA"/>
    <property type="match status" value="1"/>
</dbReference>